<feature type="coiled-coil region" evidence="5">
    <location>
        <begin position="107"/>
        <end position="169"/>
    </location>
</feature>
<dbReference type="CDD" id="cd15489">
    <property type="entry name" value="PHD_SF"/>
    <property type="match status" value="1"/>
</dbReference>
<dbReference type="InterPro" id="IPR057251">
    <property type="entry name" value="FP_C"/>
</dbReference>
<accession>A0ABQ7QBW4</accession>
<dbReference type="Gene3D" id="3.30.40.10">
    <property type="entry name" value="Zinc/RING finger domain, C3HC4 (zinc finger)"/>
    <property type="match status" value="1"/>
</dbReference>
<gene>
    <name evidence="7" type="ORF">JYU34_012565</name>
</gene>
<proteinExistence type="predicted"/>
<sequence>MSKCSKCNKVVSKKSPGIQCSKCSKWIHAACASITNDQLAALYSTEAVDWKCRACAATVKPKRTSIILPDADEDTDTEATATATKMQHSINEKFLVDMRREIRDLIRDEIQRSLKFYSDKIDDYEEQIEKYEVKIKSLTSHQTDLNNKYKNIQMKYDLLEQKMNSIEQLHFNNRLEICGIQLNEKEDPMAVTKQICEKLKLNAEDIMAAQTKISRAPAAKKRNPPTVLVTLREGRRDGWMESSRAATLTNAELAREGGRIFLREALTPATSFLLWKAKTELRESNMYKFVWCKNGVVLIRKSENDKIQSVRSVSDIEKFKNDGKPKPAC</sequence>
<evidence type="ECO:0000313" key="8">
    <source>
        <dbReference type="Proteomes" id="UP000823941"/>
    </source>
</evidence>
<dbReference type="Pfam" id="PF00628">
    <property type="entry name" value="PHD"/>
    <property type="match status" value="1"/>
</dbReference>
<reference evidence="7 8" key="1">
    <citation type="submission" date="2021-06" db="EMBL/GenBank/DDBJ databases">
        <title>A haploid diamondback moth (Plutella xylostella L.) genome assembly resolves 31 chromosomes and identifies a diamide resistance mutation.</title>
        <authorList>
            <person name="Ward C.M."/>
            <person name="Perry K.D."/>
            <person name="Baker G."/>
            <person name="Powis K."/>
            <person name="Heckel D.G."/>
            <person name="Baxter S.W."/>
        </authorList>
    </citation>
    <scope>NUCLEOTIDE SEQUENCE [LARGE SCALE GENOMIC DNA]</scope>
    <source>
        <strain evidence="7 8">LV</strain>
        <tissue evidence="7">Single pupa</tissue>
    </source>
</reference>
<evidence type="ECO:0000313" key="7">
    <source>
        <dbReference type="EMBL" id="KAG7302619.1"/>
    </source>
</evidence>
<feature type="domain" description="PHD-type" evidence="6">
    <location>
        <begin position="1"/>
        <end position="58"/>
    </location>
</feature>
<dbReference type="PROSITE" id="PS50016">
    <property type="entry name" value="ZF_PHD_2"/>
    <property type="match status" value="1"/>
</dbReference>
<dbReference type="InterPro" id="IPR013083">
    <property type="entry name" value="Znf_RING/FYVE/PHD"/>
</dbReference>
<dbReference type="InterPro" id="IPR019787">
    <property type="entry name" value="Znf_PHD-finger"/>
</dbReference>
<dbReference type="SUPFAM" id="SSF57997">
    <property type="entry name" value="Tropomyosin"/>
    <property type="match status" value="1"/>
</dbReference>
<evidence type="ECO:0000256" key="3">
    <source>
        <dbReference type="ARBA" id="ARBA00022833"/>
    </source>
</evidence>
<comment type="caution">
    <text evidence="7">The sequence shown here is derived from an EMBL/GenBank/DDBJ whole genome shotgun (WGS) entry which is preliminary data.</text>
</comment>
<dbReference type="SUPFAM" id="SSF57903">
    <property type="entry name" value="FYVE/PHD zinc finger"/>
    <property type="match status" value="1"/>
</dbReference>
<dbReference type="Proteomes" id="UP000823941">
    <property type="component" value="Chromosome 17"/>
</dbReference>
<dbReference type="SMART" id="SM00249">
    <property type="entry name" value="PHD"/>
    <property type="match status" value="1"/>
</dbReference>
<dbReference type="Pfam" id="PF25298">
    <property type="entry name" value="Baculo_FP_2nd"/>
    <property type="match status" value="1"/>
</dbReference>
<protein>
    <recommendedName>
        <fullName evidence="6">PHD-type domain-containing protein</fullName>
    </recommendedName>
</protein>
<dbReference type="EMBL" id="JAHIBW010000017">
    <property type="protein sequence ID" value="KAG7302619.1"/>
    <property type="molecule type" value="Genomic_DNA"/>
</dbReference>
<evidence type="ECO:0000256" key="5">
    <source>
        <dbReference type="SAM" id="Coils"/>
    </source>
</evidence>
<dbReference type="Pfam" id="PF03258">
    <property type="entry name" value="Baculo_FP"/>
    <property type="match status" value="1"/>
</dbReference>
<evidence type="ECO:0000256" key="2">
    <source>
        <dbReference type="ARBA" id="ARBA00022771"/>
    </source>
</evidence>
<name>A0ABQ7QBW4_PLUXY</name>
<keyword evidence="3" id="KW-0862">Zinc</keyword>
<organism evidence="7 8">
    <name type="scientific">Plutella xylostella</name>
    <name type="common">Diamondback moth</name>
    <name type="synonym">Plutella maculipennis</name>
    <dbReference type="NCBI Taxonomy" id="51655"/>
    <lineage>
        <taxon>Eukaryota</taxon>
        <taxon>Metazoa</taxon>
        <taxon>Ecdysozoa</taxon>
        <taxon>Arthropoda</taxon>
        <taxon>Hexapoda</taxon>
        <taxon>Insecta</taxon>
        <taxon>Pterygota</taxon>
        <taxon>Neoptera</taxon>
        <taxon>Endopterygota</taxon>
        <taxon>Lepidoptera</taxon>
        <taxon>Glossata</taxon>
        <taxon>Ditrysia</taxon>
        <taxon>Yponomeutoidea</taxon>
        <taxon>Plutellidae</taxon>
        <taxon>Plutella</taxon>
    </lineage>
</organism>
<evidence type="ECO:0000256" key="1">
    <source>
        <dbReference type="ARBA" id="ARBA00022723"/>
    </source>
</evidence>
<dbReference type="InterPro" id="IPR001965">
    <property type="entry name" value="Znf_PHD"/>
</dbReference>
<evidence type="ECO:0000256" key="4">
    <source>
        <dbReference type="PROSITE-ProRule" id="PRU00146"/>
    </source>
</evidence>
<dbReference type="InterPro" id="IPR011011">
    <property type="entry name" value="Znf_FYVE_PHD"/>
</dbReference>
<keyword evidence="8" id="KW-1185">Reference proteome</keyword>
<keyword evidence="2 4" id="KW-0863">Zinc-finger</keyword>
<keyword evidence="5" id="KW-0175">Coiled coil</keyword>
<keyword evidence="1" id="KW-0479">Metal-binding</keyword>
<evidence type="ECO:0000259" key="6">
    <source>
        <dbReference type="PROSITE" id="PS50016"/>
    </source>
</evidence>
<dbReference type="InterPro" id="IPR004941">
    <property type="entry name" value="FP_N"/>
</dbReference>